<accession>A0A0A9HT28</accession>
<organism evidence="1">
    <name type="scientific">Arundo donax</name>
    <name type="common">Giant reed</name>
    <name type="synonym">Donax arundinaceus</name>
    <dbReference type="NCBI Taxonomy" id="35708"/>
    <lineage>
        <taxon>Eukaryota</taxon>
        <taxon>Viridiplantae</taxon>
        <taxon>Streptophyta</taxon>
        <taxon>Embryophyta</taxon>
        <taxon>Tracheophyta</taxon>
        <taxon>Spermatophyta</taxon>
        <taxon>Magnoliopsida</taxon>
        <taxon>Liliopsida</taxon>
        <taxon>Poales</taxon>
        <taxon>Poaceae</taxon>
        <taxon>PACMAD clade</taxon>
        <taxon>Arundinoideae</taxon>
        <taxon>Arundineae</taxon>
        <taxon>Arundo</taxon>
    </lineage>
</organism>
<name>A0A0A9HT28_ARUDO</name>
<dbReference type="EMBL" id="GBRH01161843">
    <property type="protein sequence ID" value="JAE36053.1"/>
    <property type="molecule type" value="Transcribed_RNA"/>
</dbReference>
<protein>
    <submittedName>
        <fullName evidence="1">Uncharacterized protein</fullName>
    </submittedName>
</protein>
<proteinExistence type="predicted"/>
<sequence length="54" mass="6483">MELLLHQDPQNTPRFPCWRKRKTINHYLCTIHFVVSSAKGARDQNTIYNRIRLT</sequence>
<evidence type="ECO:0000313" key="1">
    <source>
        <dbReference type="EMBL" id="JAE36053.1"/>
    </source>
</evidence>
<reference evidence="1" key="1">
    <citation type="submission" date="2014-09" db="EMBL/GenBank/DDBJ databases">
        <authorList>
            <person name="Magalhaes I.L.F."/>
            <person name="Oliveira U."/>
            <person name="Santos F.R."/>
            <person name="Vidigal T.H.D.A."/>
            <person name="Brescovit A.D."/>
            <person name="Santos A.J."/>
        </authorList>
    </citation>
    <scope>NUCLEOTIDE SEQUENCE</scope>
    <source>
        <tissue evidence="1">Shoot tissue taken approximately 20 cm above the soil surface</tissue>
    </source>
</reference>
<dbReference type="AlphaFoldDB" id="A0A0A9HT28"/>
<reference evidence="1" key="2">
    <citation type="journal article" date="2015" name="Data Brief">
        <title>Shoot transcriptome of the giant reed, Arundo donax.</title>
        <authorList>
            <person name="Barrero R.A."/>
            <person name="Guerrero F.D."/>
            <person name="Moolhuijzen P."/>
            <person name="Goolsby J.A."/>
            <person name="Tidwell J."/>
            <person name="Bellgard S.E."/>
            <person name="Bellgard M.I."/>
        </authorList>
    </citation>
    <scope>NUCLEOTIDE SEQUENCE</scope>
    <source>
        <tissue evidence="1">Shoot tissue taken approximately 20 cm above the soil surface</tissue>
    </source>
</reference>